<keyword evidence="1 3" id="KW-0597">Phosphoprotein</keyword>
<evidence type="ECO:0000313" key="6">
    <source>
        <dbReference type="Proteomes" id="UP000468650"/>
    </source>
</evidence>
<organism evidence="5 6">
    <name type="scientific">Phaeocystidibacter luteus</name>
    <dbReference type="NCBI Taxonomy" id="911197"/>
    <lineage>
        <taxon>Bacteria</taxon>
        <taxon>Pseudomonadati</taxon>
        <taxon>Bacteroidota</taxon>
        <taxon>Flavobacteriia</taxon>
        <taxon>Flavobacteriales</taxon>
        <taxon>Phaeocystidibacteraceae</taxon>
        <taxon>Phaeocystidibacter</taxon>
    </lineage>
</organism>
<evidence type="ECO:0000256" key="2">
    <source>
        <dbReference type="ARBA" id="ARBA00023012"/>
    </source>
</evidence>
<evidence type="ECO:0000313" key="5">
    <source>
        <dbReference type="EMBL" id="KAB2808699.1"/>
    </source>
</evidence>
<comment type="caution">
    <text evidence="5">The sequence shown here is derived from an EMBL/GenBank/DDBJ whole genome shotgun (WGS) entry which is preliminary data.</text>
</comment>
<dbReference type="Gene3D" id="3.40.50.2300">
    <property type="match status" value="1"/>
</dbReference>
<gene>
    <name evidence="5" type="ORF">F8C67_10455</name>
</gene>
<dbReference type="InterPro" id="IPR001789">
    <property type="entry name" value="Sig_transdc_resp-reg_receiver"/>
</dbReference>
<dbReference type="OrthoDB" id="9796457at2"/>
<dbReference type="Proteomes" id="UP000468650">
    <property type="component" value="Unassembled WGS sequence"/>
</dbReference>
<proteinExistence type="predicted"/>
<sequence length="152" mass="16805">MPDSLSSSTAQRQRTASTQLVSESDVKLQSYPDARVLIVEDNALSRMTLARELEKWGIMPEFAVDGKHALYRLENEDWDVVFMDVAMPRMDGLDVCRTFFESHPSSDLPIVAITATSSSELKEKAIECGMKGVIAKAHLAQATNLVLSKFLG</sequence>
<dbReference type="SUPFAM" id="SSF52172">
    <property type="entry name" value="CheY-like"/>
    <property type="match status" value="1"/>
</dbReference>
<dbReference type="PANTHER" id="PTHR45339:SF1">
    <property type="entry name" value="HYBRID SIGNAL TRANSDUCTION HISTIDINE KINASE J"/>
    <property type="match status" value="1"/>
</dbReference>
<accession>A0A6N6RH81</accession>
<keyword evidence="2" id="KW-0902">Two-component regulatory system</keyword>
<protein>
    <submittedName>
        <fullName evidence="5">Response regulator</fullName>
    </submittedName>
</protein>
<dbReference type="InterPro" id="IPR011006">
    <property type="entry name" value="CheY-like_superfamily"/>
</dbReference>
<dbReference type="SMART" id="SM00448">
    <property type="entry name" value="REC"/>
    <property type="match status" value="1"/>
</dbReference>
<evidence type="ECO:0000259" key="4">
    <source>
        <dbReference type="PROSITE" id="PS50110"/>
    </source>
</evidence>
<reference evidence="5 6" key="1">
    <citation type="submission" date="2019-09" db="EMBL/GenBank/DDBJ databases">
        <title>Genomes of family Cryomorphaceae.</title>
        <authorList>
            <person name="Bowman J.P."/>
        </authorList>
    </citation>
    <scope>NUCLEOTIDE SEQUENCE [LARGE SCALE GENOMIC DNA]</scope>
    <source>
        <strain evidence="5 6">LMG 25704</strain>
    </source>
</reference>
<dbReference type="Pfam" id="PF00072">
    <property type="entry name" value="Response_reg"/>
    <property type="match status" value="1"/>
</dbReference>
<evidence type="ECO:0000256" key="3">
    <source>
        <dbReference type="PROSITE-ProRule" id="PRU00169"/>
    </source>
</evidence>
<feature type="modified residue" description="4-aspartylphosphate" evidence="3">
    <location>
        <position position="84"/>
    </location>
</feature>
<name>A0A6N6RH81_9FLAO</name>
<feature type="domain" description="Response regulatory" evidence="4">
    <location>
        <begin position="35"/>
        <end position="151"/>
    </location>
</feature>
<keyword evidence="6" id="KW-1185">Reference proteome</keyword>
<evidence type="ECO:0000256" key="1">
    <source>
        <dbReference type="ARBA" id="ARBA00022553"/>
    </source>
</evidence>
<dbReference type="PROSITE" id="PS50110">
    <property type="entry name" value="RESPONSE_REGULATORY"/>
    <property type="match status" value="1"/>
</dbReference>
<dbReference type="GO" id="GO:0000160">
    <property type="term" value="P:phosphorelay signal transduction system"/>
    <property type="evidence" value="ECO:0007669"/>
    <property type="project" value="UniProtKB-KW"/>
</dbReference>
<dbReference type="EMBL" id="WBVO01000008">
    <property type="protein sequence ID" value="KAB2808699.1"/>
    <property type="molecule type" value="Genomic_DNA"/>
</dbReference>
<dbReference type="RefSeq" id="WP_151667794.1">
    <property type="nucleotide sequence ID" value="NZ_WBVO01000008.1"/>
</dbReference>
<dbReference type="PANTHER" id="PTHR45339">
    <property type="entry name" value="HYBRID SIGNAL TRANSDUCTION HISTIDINE KINASE J"/>
    <property type="match status" value="1"/>
</dbReference>
<dbReference type="AlphaFoldDB" id="A0A6N6RH81"/>
<dbReference type="CDD" id="cd17546">
    <property type="entry name" value="REC_hyHK_CKI1_RcsC-like"/>
    <property type="match status" value="1"/>
</dbReference>